<feature type="region of interest" description="Disordered" evidence="11">
    <location>
        <begin position="231"/>
        <end position="250"/>
    </location>
</feature>
<comment type="subcellular location">
    <subcellularLocation>
        <location evidence="1">Cell inner membrane</location>
    </subcellularLocation>
</comment>
<keyword evidence="5" id="KW-1003">Cell membrane</keyword>
<keyword evidence="7" id="KW-0812">Transmembrane</keyword>
<dbReference type="GO" id="GO:0015628">
    <property type="term" value="P:protein secretion by the type II secretion system"/>
    <property type="evidence" value="ECO:0007669"/>
    <property type="project" value="InterPro"/>
</dbReference>
<evidence type="ECO:0000256" key="5">
    <source>
        <dbReference type="ARBA" id="ARBA00022475"/>
    </source>
</evidence>
<accession>A0A4Y4CRE3</accession>
<dbReference type="GO" id="GO:0015627">
    <property type="term" value="C:type II protein secretion system complex"/>
    <property type="evidence" value="ECO:0007669"/>
    <property type="project" value="InterPro"/>
</dbReference>
<evidence type="ECO:0000256" key="3">
    <source>
        <dbReference type="ARBA" id="ARBA00021563"/>
    </source>
</evidence>
<comment type="similarity">
    <text evidence="2">Belongs to the GSP N family.</text>
</comment>
<keyword evidence="6" id="KW-0997">Cell inner membrane</keyword>
<dbReference type="Pfam" id="PF01203">
    <property type="entry name" value="T2SSN"/>
    <property type="match status" value="1"/>
</dbReference>
<comment type="caution">
    <text evidence="12">The sequence shown here is derived from an EMBL/GenBank/DDBJ whole genome shotgun (WGS) entry which is preliminary data.</text>
</comment>
<evidence type="ECO:0000313" key="12">
    <source>
        <dbReference type="EMBL" id="GEC94409.1"/>
    </source>
</evidence>
<evidence type="ECO:0000256" key="6">
    <source>
        <dbReference type="ARBA" id="ARBA00022519"/>
    </source>
</evidence>
<gene>
    <name evidence="12" type="ORF">ZRA01_04820</name>
</gene>
<evidence type="ECO:0000313" key="13">
    <source>
        <dbReference type="Proteomes" id="UP000318422"/>
    </source>
</evidence>
<sequence>MTRKLLALLALALGFLAIKAPAALLGGLLGHFSGGGLILQQAEGSLWQGRGTLASRDAGGRSLTPWLPLAWRFDAGALARLAIGWDFSSSGSPLAHVELGPGGLSVSDLSLHAPAGAALSAIPHPAARAGWHGDLSLTAPRWQCPADGRCSGEASLLWRGAGSALFPGRSFGDYQLQVGAEAGSLRFTLATLAGPIMASGQGEAPYGQQPRFDGQLSGDPELLRRLPAIAGGAARPGNQPGHFEIHWPPR</sequence>
<dbReference type="RefSeq" id="WP_141349164.1">
    <property type="nucleotide sequence ID" value="NZ_BJNV01000006.1"/>
</dbReference>
<evidence type="ECO:0000256" key="10">
    <source>
        <dbReference type="ARBA" id="ARBA00030772"/>
    </source>
</evidence>
<reference evidence="12 13" key="1">
    <citation type="submission" date="2019-06" db="EMBL/GenBank/DDBJ databases">
        <title>Whole genome shotgun sequence of Zoogloea ramigera NBRC 15342.</title>
        <authorList>
            <person name="Hosoyama A."/>
            <person name="Uohara A."/>
            <person name="Ohji S."/>
            <person name="Ichikawa N."/>
        </authorList>
    </citation>
    <scope>NUCLEOTIDE SEQUENCE [LARGE SCALE GENOMIC DNA]</scope>
    <source>
        <strain evidence="12 13">NBRC 15342</strain>
    </source>
</reference>
<evidence type="ECO:0000256" key="1">
    <source>
        <dbReference type="ARBA" id="ARBA00004533"/>
    </source>
</evidence>
<evidence type="ECO:0000256" key="4">
    <source>
        <dbReference type="ARBA" id="ARBA00022448"/>
    </source>
</evidence>
<dbReference type="Proteomes" id="UP000318422">
    <property type="component" value="Unassembled WGS sequence"/>
</dbReference>
<keyword evidence="4" id="KW-0813">Transport</keyword>
<dbReference type="AlphaFoldDB" id="A0A4Y4CRE3"/>
<evidence type="ECO:0000256" key="11">
    <source>
        <dbReference type="SAM" id="MobiDB-lite"/>
    </source>
</evidence>
<evidence type="ECO:0000256" key="2">
    <source>
        <dbReference type="ARBA" id="ARBA00007208"/>
    </source>
</evidence>
<dbReference type="GO" id="GO:0005886">
    <property type="term" value="C:plasma membrane"/>
    <property type="evidence" value="ECO:0007669"/>
    <property type="project" value="UniProtKB-SubCell"/>
</dbReference>
<dbReference type="OrthoDB" id="9179645at2"/>
<name>A0A4Y4CRE3_ZOORA</name>
<evidence type="ECO:0000256" key="8">
    <source>
        <dbReference type="ARBA" id="ARBA00022927"/>
    </source>
</evidence>
<organism evidence="12 13">
    <name type="scientific">Zoogloea ramigera</name>
    <dbReference type="NCBI Taxonomy" id="350"/>
    <lineage>
        <taxon>Bacteria</taxon>
        <taxon>Pseudomonadati</taxon>
        <taxon>Pseudomonadota</taxon>
        <taxon>Betaproteobacteria</taxon>
        <taxon>Rhodocyclales</taxon>
        <taxon>Zoogloeaceae</taxon>
        <taxon>Zoogloea</taxon>
    </lineage>
</organism>
<keyword evidence="8" id="KW-0653">Protein transport</keyword>
<evidence type="ECO:0000256" key="9">
    <source>
        <dbReference type="ARBA" id="ARBA00023136"/>
    </source>
</evidence>
<keyword evidence="9" id="KW-0472">Membrane</keyword>
<evidence type="ECO:0000256" key="7">
    <source>
        <dbReference type="ARBA" id="ARBA00022692"/>
    </source>
</evidence>
<dbReference type="EMBL" id="BJNV01000006">
    <property type="protein sequence ID" value="GEC94409.1"/>
    <property type="molecule type" value="Genomic_DNA"/>
</dbReference>
<dbReference type="InterPro" id="IPR022792">
    <property type="entry name" value="T2SS_protein-GspN"/>
</dbReference>
<proteinExistence type="inferred from homology"/>
<keyword evidence="13" id="KW-1185">Reference proteome</keyword>
<protein>
    <recommendedName>
        <fullName evidence="3">Type II secretion system protein N</fullName>
    </recommendedName>
    <alternativeName>
        <fullName evidence="10">General secretion pathway protein N</fullName>
    </alternativeName>
</protein>